<organism evidence="1 2">
    <name type="scientific">Nonomuraea bangladeshensis</name>
    <dbReference type="NCBI Taxonomy" id="404385"/>
    <lineage>
        <taxon>Bacteria</taxon>
        <taxon>Bacillati</taxon>
        <taxon>Actinomycetota</taxon>
        <taxon>Actinomycetes</taxon>
        <taxon>Streptosporangiales</taxon>
        <taxon>Streptosporangiaceae</taxon>
        <taxon>Nonomuraea</taxon>
    </lineage>
</organism>
<protein>
    <submittedName>
        <fullName evidence="1">SRPBCC family protein</fullName>
    </submittedName>
</protein>
<proteinExistence type="predicted"/>
<sequence>MASIRHEIVIDASPEHIWDVLRDVGAVHERLLPGRVVDTRLEGDQRFLTFPDGHVIRELIVTIDDESRSLAYSVVEGARPALDHHHASFEVRPEGGEAGRLIWITNVLPHARAAEIRLRVEHGAREMKQAIEAAAPS</sequence>
<dbReference type="RefSeq" id="WP_364448336.1">
    <property type="nucleotide sequence ID" value="NZ_JBFARM010000003.1"/>
</dbReference>
<dbReference type="CDD" id="cd07821">
    <property type="entry name" value="PYR_PYL_RCAR_like"/>
    <property type="match status" value="1"/>
</dbReference>
<reference evidence="1 2" key="1">
    <citation type="submission" date="2024-06" db="EMBL/GenBank/DDBJ databases">
        <title>The Natural Products Discovery Center: Release of the First 8490 Sequenced Strains for Exploring Actinobacteria Biosynthetic Diversity.</title>
        <authorList>
            <person name="Kalkreuter E."/>
            <person name="Kautsar S.A."/>
            <person name="Yang D."/>
            <person name="Bader C.D."/>
            <person name="Teijaro C.N."/>
            <person name="Fluegel L."/>
            <person name="Davis C.M."/>
            <person name="Simpson J.R."/>
            <person name="Lauterbach L."/>
            <person name="Steele A.D."/>
            <person name="Gui C."/>
            <person name="Meng S."/>
            <person name="Li G."/>
            <person name="Viehrig K."/>
            <person name="Ye F."/>
            <person name="Su P."/>
            <person name="Kiefer A.F."/>
            <person name="Nichols A."/>
            <person name="Cepeda A.J."/>
            <person name="Yan W."/>
            <person name="Fan B."/>
            <person name="Jiang Y."/>
            <person name="Adhikari A."/>
            <person name="Zheng C.-J."/>
            <person name="Schuster L."/>
            <person name="Cowan T.M."/>
            <person name="Smanski M.J."/>
            <person name="Chevrette M.G."/>
            <person name="De Carvalho L.P.S."/>
            <person name="Shen B."/>
        </authorList>
    </citation>
    <scope>NUCLEOTIDE SEQUENCE [LARGE SCALE GENOMIC DNA]</scope>
    <source>
        <strain evidence="1 2">NPDC049574</strain>
    </source>
</reference>
<accession>A0ABV3H1F0</accession>
<dbReference type="SUPFAM" id="SSF55961">
    <property type="entry name" value="Bet v1-like"/>
    <property type="match status" value="1"/>
</dbReference>
<dbReference type="Gene3D" id="3.30.530.20">
    <property type="match status" value="1"/>
</dbReference>
<comment type="caution">
    <text evidence="1">The sequence shown here is derived from an EMBL/GenBank/DDBJ whole genome shotgun (WGS) entry which is preliminary data.</text>
</comment>
<name>A0ABV3H1F0_9ACTN</name>
<dbReference type="InterPro" id="IPR019587">
    <property type="entry name" value="Polyketide_cyclase/dehydratase"/>
</dbReference>
<evidence type="ECO:0000313" key="1">
    <source>
        <dbReference type="EMBL" id="MEV4286347.1"/>
    </source>
</evidence>
<dbReference type="EMBL" id="JBFARM010000003">
    <property type="protein sequence ID" value="MEV4286347.1"/>
    <property type="molecule type" value="Genomic_DNA"/>
</dbReference>
<gene>
    <name evidence="1" type="ORF">AB0K40_12670</name>
</gene>
<dbReference type="Proteomes" id="UP001552427">
    <property type="component" value="Unassembled WGS sequence"/>
</dbReference>
<dbReference type="Pfam" id="PF10604">
    <property type="entry name" value="Polyketide_cyc2"/>
    <property type="match status" value="1"/>
</dbReference>
<dbReference type="InterPro" id="IPR023393">
    <property type="entry name" value="START-like_dom_sf"/>
</dbReference>
<keyword evidence="2" id="KW-1185">Reference proteome</keyword>
<evidence type="ECO:0000313" key="2">
    <source>
        <dbReference type="Proteomes" id="UP001552427"/>
    </source>
</evidence>